<name>A0A1W6YTM2_9BORD</name>
<gene>
    <name evidence="2" type="ORF">CAL12_09560</name>
</gene>
<dbReference type="AlphaFoldDB" id="A0A1W6YTM2"/>
<proteinExistence type="predicted"/>
<dbReference type="OrthoDB" id="5493674at2"/>
<evidence type="ECO:0000256" key="1">
    <source>
        <dbReference type="SAM" id="Phobius"/>
    </source>
</evidence>
<reference evidence="2 3" key="1">
    <citation type="submission" date="2017-05" db="EMBL/GenBank/DDBJ databases">
        <title>Complete and WGS of Bordetella genogroups.</title>
        <authorList>
            <person name="Spilker T."/>
            <person name="LiPuma J."/>
        </authorList>
    </citation>
    <scope>NUCLEOTIDE SEQUENCE [LARGE SCALE GENOMIC DNA]</scope>
    <source>
        <strain evidence="2 3">AU19157</strain>
    </source>
</reference>
<dbReference type="KEGG" id="bgv:CAL12_09560"/>
<sequence length="494" mass="53772">MRRQSCGQALPLALGLAGLGALSLVVLYNLGQTIAARVRLTHAADAAAYSGALVQARALNLIAYINRAQVAHQVAMAHLVTLATWTRFGQAEGQRVLRGNPPAAVIGMLFGPSHGQAFASAAVAANAGGLEAQFSRAYERHDTTVHRILAVAMRETLARLPDTRMQAMRAVVRANYPEFQAPAYDAIASSANRPGGARQPVGPVGQVGLDGLDGLRDRLRLQVRADDWPGFVRRYAGKDRGALRAMVLEATGRYDFLGPRNRDARNSWPVSFRCPTWRHELRRRGGTRLGGDGLWRSIDTQSFHKVRSNKYIGCYYREYAMGWGKADARSAGGKPAGEGGPDAPAVPEDFSRQDFWRWVRQHTSWDIVNGVSNPLAYAYAMRDAKRWSGAGLPPYAEVPLNRSGKGTRFVLALRQPAPLLATTDAGSTVASPTGRLAYAGLTREDDVTVLSAAETYFARPQARRDGADELATLFRPYWQARLAGTAQQAGRHDE</sequence>
<dbReference type="EMBL" id="CP021108">
    <property type="protein sequence ID" value="ARP84450.1"/>
    <property type="molecule type" value="Genomic_DNA"/>
</dbReference>
<protein>
    <submittedName>
        <fullName evidence="2">Uncharacterized protein</fullName>
    </submittedName>
</protein>
<keyword evidence="1" id="KW-0472">Membrane</keyword>
<keyword evidence="1" id="KW-0812">Transmembrane</keyword>
<evidence type="ECO:0000313" key="2">
    <source>
        <dbReference type="EMBL" id="ARP84450.1"/>
    </source>
</evidence>
<feature type="transmembrane region" description="Helical" evidence="1">
    <location>
        <begin position="12"/>
        <end position="31"/>
    </location>
</feature>
<keyword evidence="3" id="KW-1185">Reference proteome</keyword>
<dbReference type="Proteomes" id="UP000194151">
    <property type="component" value="Chromosome"/>
</dbReference>
<accession>A0A1W6YTM2</accession>
<dbReference type="STRING" id="1416806.CAL12_09560"/>
<keyword evidence="1" id="KW-1133">Transmembrane helix</keyword>
<organism evidence="2 3">
    <name type="scientific">Bordetella genomosp. 8</name>
    <dbReference type="NCBI Taxonomy" id="1416806"/>
    <lineage>
        <taxon>Bacteria</taxon>
        <taxon>Pseudomonadati</taxon>
        <taxon>Pseudomonadota</taxon>
        <taxon>Betaproteobacteria</taxon>
        <taxon>Burkholderiales</taxon>
        <taxon>Alcaligenaceae</taxon>
        <taxon>Bordetella</taxon>
    </lineage>
</organism>
<evidence type="ECO:0000313" key="3">
    <source>
        <dbReference type="Proteomes" id="UP000194151"/>
    </source>
</evidence>